<feature type="transmembrane region" description="Helical" evidence="1">
    <location>
        <begin position="117"/>
        <end position="140"/>
    </location>
</feature>
<gene>
    <name evidence="2" type="ORF">ATZ35_09060</name>
</gene>
<dbReference type="STRING" id="118060.ATZ35_09060"/>
<feature type="transmembrane region" description="Helical" evidence="1">
    <location>
        <begin position="44"/>
        <end position="70"/>
    </location>
</feature>
<dbReference type="EMBL" id="CP013655">
    <property type="protein sequence ID" value="ALS37301.1"/>
    <property type="molecule type" value="Genomic_DNA"/>
</dbReference>
<accession>A0A0U2LWF5</accession>
<keyword evidence="1" id="KW-0812">Transmembrane</keyword>
<keyword evidence="3" id="KW-1185">Reference proteome</keyword>
<name>A0A0U2LWF5_9ENTE</name>
<dbReference type="AlphaFoldDB" id="A0A0U2LWF5"/>
<evidence type="ECO:0000256" key="1">
    <source>
        <dbReference type="SAM" id="Phobius"/>
    </source>
</evidence>
<feature type="transmembrane region" description="Helical" evidence="1">
    <location>
        <begin position="7"/>
        <end position="24"/>
    </location>
</feature>
<dbReference type="KEGG" id="erx:ATZ35_09060"/>
<protein>
    <recommendedName>
        <fullName evidence="4">DUF2178 domain-containing protein</fullName>
    </recommendedName>
</protein>
<dbReference type="Proteomes" id="UP000067523">
    <property type="component" value="Chromosome"/>
</dbReference>
<evidence type="ECO:0000313" key="2">
    <source>
        <dbReference type="EMBL" id="ALS37301.1"/>
    </source>
</evidence>
<feature type="transmembrane region" description="Helical" evidence="1">
    <location>
        <begin position="91"/>
        <end position="111"/>
    </location>
</feature>
<keyword evidence="1" id="KW-1133">Transmembrane helix</keyword>
<proteinExistence type="predicted"/>
<dbReference type="RefSeq" id="WP_208926974.1">
    <property type="nucleotide sequence ID" value="NZ_CP013655.1"/>
</dbReference>
<evidence type="ECO:0008006" key="4">
    <source>
        <dbReference type="Google" id="ProtNLM"/>
    </source>
</evidence>
<sequence>MIYQSKKALVLLISNVAVFFYLYLGHLNKLHSIQVDALSLWGSFFLTLLFFLVITNIAVLVIFNLVNNLLSKNKAPTISDERDRLIELRAVRNLCFLMAAGFFLAMGALAIHQPISIMFTILALTVLVSAVISYASYIFYYERGY</sequence>
<evidence type="ECO:0000313" key="3">
    <source>
        <dbReference type="Proteomes" id="UP000067523"/>
    </source>
</evidence>
<organism evidence="2 3">
    <name type="scientific">Enterococcus rotai</name>
    <dbReference type="NCBI Taxonomy" id="118060"/>
    <lineage>
        <taxon>Bacteria</taxon>
        <taxon>Bacillati</taxon>
        <taxon>Bacillota</taxon>
        <taxon>Bacilli</taxon>
        <taxon>Lactobacillales</taxon>
        <taxon>Enterococcaceae</taxon>
        <taxon>Enterococcus</taxon>
    </lineage>
</organism>
<reference evidence="3" key="1">
    <citation type="submission" date="2015-12" db="EMBL/GenBank/DDBJ databases">
        <authorList>
            <person name="Lauer A."/>
            <person name="Humrighouse B."/>
            <person name="Loparev V."/>
            <person name="Shewmaker P.L."/>
            <person name="Whitney A.M."/>
            <person name="McLaughlin R.W."/>
        </authorList>
    </citation>
    <scope>NUCLEOTIDE SEQUENCE [LARGE SCALE GENOMIC DNA]</scope>
    <source>
        <strain evidence="3">LMG 26678</strain>
    </source>
</reference>
<keyword evidence="1" id="KW-0472">Membrane</keyword>